<feature type="domain" description="ABM" evidence="1">
    <location>
        <begin position="9"/>
        <end position="97"/>
    </location>
</feature>
<dbReference type="AlphaFoldDB" id="A0A7Y7B1L0"/>
<organism evidence="2 3">
    <name type="scientific">Streptomyces morookaense</name>
    <name type="common">Streptoverticillium morookaense</name>
    <dbReference type="NCBI Taxonomy" id="1970"/>
    <lineage>
        <taxon>Bacteria</taxon>
        <taxon>Bacillati</taxon>
        <taxon>Actinomycetota</taxon>
        <taxon>Actinomycetes</taxon>
        <taxon>Kitasatosporales</taxon>
        <taxon>Streptomycetaceae</taxon>
        <taxon>Streptomyces</taxon>
    </lineage>
</organism>
<dbReference type="InterPro" id="IPR007138">
    <property type="entry name" value="ABM_dom"/>
</dbReference>
<gene>
    <name evidence="2" type="ORF">HG542_04740</name>
</gene>
<proteinExistence type="predicted"/>
<name>A0A7Y7B1L0_STRMO</name>
<dbReference type="Proteomes" id="UP000587462">
    <property type="component" value="Unassembled WGS sequence"/>
</dbReference>
<sequence length="110" mass="12308">MSPAAEGRLRILFLVRVEDGGEEDFRKAYEQIRWTVAAADGHIADELCQSTVEPHEWLITSEWESAAHYAAWARHEGHRDLAAPVVATTSSRIHKPFAVRSLTTRAGGRQ</sequence>
<dbReference type="Pfam" id="PF03992">
    <property type="entry name" value="ABM"/>
    <property type="match status" value="1"/>
</dbReference>
<accession>A0A7Y7B1L0</accession>
<keyword evidence="2" id="KW-0503">Monooxygenase</keyword>
<dbReference type="RefSeq" id="WP_171078756.1">
    <property type="nucleotide sequence ID" value="NZ_BNBU01000003.1"/>
</dbReference>
<dbReference type="Gene3D" id="3.30.70.100">
    <property type="match status" value="1"/>
</dbReference>
<dbReference type="SUPFAM" id="SSF54909">
    <property type="entry name" value="Dimeric alpha+beta barrel"/>
    <property type="match status" value="1"/>
</dbReference>
<keyword evidence="3" id="KW-1185">Reference proteome</keyword>
<dbReference type="PROSITE" id="PS51725">
    <property type="entry name" value="ABM"/>
    <property type="match status" value="1"/>
</dbReference>
<dbReference type="InterPro" id="IPR011008">
    <property type="entry name" value="Dimeric_a/b-barrel"/>
</dbReference>
<protein>
    <submittedName>
        <fullName evidence="2">Antibiotic biosynthesis monooxygenase</fullName>
    </submittedName>
</protein>
<reference evidence="2 3" key="1">
    <citation type="submission" date="2020-04" db="EMBL/GenBank/DDBJ databases">
        <title>Draft Genome Sequence of Streptomyces morookaense DSM 40503, an 8-azaguanine-producing strain.</title>
        <authorList>
            <person name="Qi J."/>
            <person name="Gao J.-M."/>
        </authorList>
    </citation>
    <scope>NUCLEOTIDE SEQUENCE [LARGE SCALE GENOMIC DNA]</scope>
    <source>
        <strain evidence="2 3">DSM 40503</strain>
    </source>
</reference>
<keyword evidence="2" id="KW-0560">Oxidoreductase</keyword>
<dbReference type="GO" id="GO:0004497">
    <property type="term" value="F:monooxygenase activity"/>
    <property type="evidence" value="ECO:0007669"/>
    <property type="project" value="UniProtKB-KW"/>
</dbReference>
<comment type="caution">
    <text evidence="2">The sequence shown here is derived from an EMBL/GenBank/DDBJ whole genome shotgun (WGS) entry which is preliminary data.</text>
</comment>
<evidence type="ECO:0000313" key="2">
    <source>
        <dbReference type="EMBL" id="NVK76961.1"/>
    </source>
</evidence>
<evidence type="ECO:0000313" key="3">
    <source>
        <dbReference type="Proteomes" id="UP000587462"/>
    </source>
</evidence>
<evidence type="ECO:0000259" key="1">
    <source>
        <dbReference type="PROSITE" id="PS51725"/>
    </source>
</evidence>
<dbReference type="EMBL" id="JABBXF010000008">
    <property type="protein sequence ID" value="NVK76961.1"/>
    <property type="molecule type" value="Genomic_DNA"/>
</dbReference>